<dbReference type="InterPro" id="IPR036286">
    <property type="entry name" value="LexA/Signal_pep-like_sf"/>
</dbReference>
<dbReference type="SUPFAM" id="SSF51306">
    <property type="entry name" value="LexA/Signal peptidase"/>
    <property type="match status" value="2"/>
</dbReference>
<organism evidence="8 9">
    <name type="scientific">Niabella yanshanensis</name>
    <dbReference type="NCBI Taxonomy" id="577386"/>
    <lineage>
        <taxon>Bacteria</taxon>
        <taxon>Pseudomonadati</taxon>
        <taxon>Bacteroidota</taxon>
        <taxon>Chitinophagia</taxon>
        <taxon>Chitinophagales</taxon>
        <taxon>Chitinophagaceae</taxon>
        <taxon>Niabella</taxon>
    </lineage>
</organism>
<dbReference type="PANTHER" id="PTHR43390:SF1">
    <property type="entry name" value="CHLOROPLAST PROCESSING PEPTIDASE"/>
    <property type="match status" value="1"/>
</dbReference>
<feature type="domain" description="Peptidase S26" evidence="7">
    <location>
        <begin position="418"/>
        <end position="501"/>
    </location>
</feature>
<keyword evidence="9" id="KW-1185">Reference proteome</keyword>
<keyword evidence="6" id="KW-0645">Protease</keyword>
<evidence type="ECO:0000256" key="6">
    <source>
        <dbReference type="RuleBase" id="RU362042"/>
    </source>
</evidence>
<dbReference type="InterPro" id="IPR019533">
    <property type="entry name" value="Peptidase_S26"/>
</dbReference>
<evidence type="ECO:0000313" key="8">
    <source>
        <dbReference type="EMBL" id="WQD39509.1"/>
    </source>
</evidence>
<dbReference type="CDD" id="cd06530">
    <property type="entry name" value="S26_SPase_I"/>
    <property type="match status" value="2"/>
</dbReference>
<keyword evidence="6" id="KW-0472">Membrane</keyword>
<keyword evidence="6" id="KW-0812">Transmembrane</keyword>
<keyword evidence="6" id="KW-1133">Transmembrane helix</keyword>
<feature type="domain" description="Peptidase S26" evidence="7">
    <location>
        <begin position="127"/>
        <end position="310"/>
    </location>
</feature>
<evidence type="ECO:0000256" key="4">
    <source>
        <dbReference type="ARBA" id="ARBA00019232"/>
    </source>
</evidence>
<feature type="transmembrane region" description="Helical" evidence="6">
    <location>
        <begin position="58"/>
        <end position="77"/>
    </location>
</feature>
<evidence type="ECO:0000313" key="9">
    <source>
        <dbReference type="Proteomes" id="UP001325680"/>
    </source>
</evidence>
<evidence type="ECO:0000256" key="1">
    <source>
        <dbReference type="ARBA" id="ARBA00000677"/>
    </source>
</evidence>
<dbReference type="EC" id="3.4.21.89" evidence="3 6"/>
<evidence type="ECO:0000256" key="3">
    <source>
        <dbReference type="ARBA" id="ARBA00013208"/>
    </source>
</evidence>
<feature type="transmembrane region" description="Helical" evidence="6">
    <location>
        <begin position="130"/>
        <end position="149"/>
    </location>
</feature>
<dbReference type="PANTHER" id="PTHR43390">
    <property type="entry name" value="SIGNAL PEPTIDASE I"/>
    <property type="match status" value="1"/>
</dbReference>
<gene>
    <name evidence="8" type="primary">lepB</name>
    <name evidence="8" type="ORF">U0035_05025</name>
</gene>
<sequence length="517" mass="59337">MPFNQLLVVYLISLLLVLLPSFGLSKLFKKAGHESWKAYVPFYNTWIMQEIAQRPKHWVFWQFIPVVGWFITPGIFIEFAKVFCRFSFLDHAAASLLAPFYFPWLANHKDARFIGAEGVKKHKKPGWREWVDAAIFAVIAATLIRTFIFEAYTIPSSSMEKTLLVRDFLFVSKFSYGPRIPNTPLSVPFVHNYLPSVNTKSYSTLIELPYIRWFAAPVKRNDCVVFNFPAGDTVIHRPEFESANPYYDIKRRAAAGSETDQYILANPDEFPVVGHPLDKTDNYIKRCVGIAGDSLKIVDGIVYINNKPGYVSPTAATYYTFKTKNNLQIDEDFLREAGIALNMESGSPDFSAWQDGIYHINLTLPELEILKKLPAVDATSIIKEVARGDAGSESLFPYYDVAHAWTVDNYGSIWIPKKGGTVTLNAETYPMYERAIRTYEGNTLENRNGAYFINGQQTNTYTFKMDYYWMMGDNRHKSQDSRFWGFVPESAVVGKAWMIWFSYDNGPRWKRLFNIIK</sequence>
<comment type="similarity">
    <text evidence="2 6">Belongs to the peptidase S26 family.</text>
</comment>
<reference evidence="8 9" key="1">
    <citation type="submission" date="2023-12" db="EMBL/GenBank/DDBJ databases">
        <title>Genome sequencing and assembly of bacterial species from a model synthetic community.</title>
        <authorList>
            <person name="Hogle S.L."/>
        </authorList>
    </citation>
    <scope>NUCLEOTIDE SEQUENCE [LARGE SCALE GENOMIC DNA]</scope>
    <source>
        <strain evidence="8 9">HAMBI_3031</strain>
    </source>
</reference>
<keyword evidence="5 6" id="KW-0378">Hydrolase</keyword>
<dbReference type="InterPro" id="IPR000223">
    <property type="entry name" value="Pept_S26A_signal_pept_1"/>
</dbReference>
<dbReference type="InterPro" id="IPR043739">
    <property type="entry name" value="DUF5684"/>
</dbReference>
<dbReference type="Pfam" id="PF18936">
    <property type="entry name" value="DUF5684"/>
    <property type="match status" value="1"/>
</dbReference>
<dbReference type="GO" id="GO:0009003">
    <property type="term" value="F:signal peptidase activity"/>
    <property type="evidence" value="ECO:0007669"/>
    <property type="project" value="UniProtKB-EC"/>
</dbReference>
<name>A0ABZ0WAI2_9BACT</name>
<dbReference type="RefSeq" id="WP_114788950.1">
    <property type="nucleotide sequence ID" value="NZ_CP139960.1"/>
</dbReference>
<proteinExistence type="inferred from homology"/>
<accession>A0ABZ0WAI2</accession>
<evidence type="ECO:0000256" key="5">
    <source>
        <dbReference type="ARBA" id="ARBA00022801"/>
    </source>
</evidence>
<dbReference type="PRINTS" id="PR00727">
    <property type="entry name" value="LEADERPTASE"/>
</dbReference>
<comment type="catalytic activity">
    <reaction evidence="1 6">
        <text>Cleavage of hydrophobic, N-terminal signal or leader sequences from secreted and periplasmic proteins.</text>
        <dbReference type="EC" id="3.4.21.89"/>
    </reaction>
</comment>
<dbReference type="Proteomes" id="UP001325680">
    <property type="component" value="Chromosome"/>
</dbReference>
<protein>
    <recommendedName>
        <fullName evidence="4 6">Signal peptidase I</fullName>
        <ecNumber evidence="3 6">3.4.21.89</ecNumber>
    </recommendedName>
</protein>
<dbReference type="Gene3D" id="2.10.109.10">
    <property type="entry name" value="Umud Fragment, subunit A"/>
    <property type="match status" value="2"/>
</dbReference>
<comment type="subcellular location">
    <subcellularLocation>
        <location evidence="6">Membrane</location>
        <topology evidence="6">Single-pass type II membrane protein</topology>
    </subcellularLocation>
</comment>
<evidence type="ECO:0000259" key="7">
    <source>
        <dbReference type="Pfam" id="PF10502"/>
    </source>
</evidence>
<dbReference type="EMBL" id="CP139960">
    <property type="protein sequence ID" value="WQD39509.1"/>
    <property type="molecule type" value="Genomic_DNA"/>
</dbReference>
<comment type="caution">
    <text evidence="6">Lacks conserved residue(s) required for the propagation of feature annotation.</text>
</comment>
<evidence type="ECO:0000256" key="2">
    <source>
        <dbReference type="ARBA" id="ARBA00009370"/>
    </source>
</evidence>
<dbReference type="NCBIfam" id="TIGR02227">
    <property type="entry name" value="sigpep_I_bact"/>
    <property type="match status" value="2"/>
</dbReference>
<dbReference type="Pfam" id="PF10502">
    <property type="entry name" value="Peptidase_S26"/>
    <property type="match status" value="2"/>
</dbReference>
<dbReference type="PROSITE" id="PS00761">
    <property type="entry name" value="SPASE_I_3"/>
    <property type="match status" value="1"/>
</dbReference>
<dbReference type="InterPro" id="IPR019758">
    <property type="entry name" value="Pept_S26A_signal_pept_1_CS"/>
</dbReference>